<gene>
    <name evidence="10" type="ORF">Pla133_08230</name>
</gene>
<keyword evidence="11" id="KW-1185">Reference proteome</keyword>
<evidence type="ECO:0000256" key="2">
    <source>
        <dbReference type="ARBA" id="ARBA00022741"/>
    </source>
</evidence>
<dbReference type="InterPro" id="IPR014001">
    <property type="entry name" value="Helicase_ATP-bd"/>
</dbReference>
<reference evidence="10 11" key="1">
    <citation type="submission" date="2019-02" db="EMBL/GenBank/DDBJ databases">
        <title>Deep-cultivation of Planctomycetes and their phenomic and genomic characterization uncovers novel biology.</title>
        <authorList>
            <person name="Wiegand S."/>
            <person name="Jogler M."/>
            <person name="Boedeker C."/>
            <person name="Pinto D."/>
            <person name="Vollmers J."/>
            <person name="Rivas-Marin E."/>
            <person name="Kohn T."/>
            <person name="Peeters S.H."/>
            <person name="Heuer A."/>
            <person name="Rast P."/>
            <person name="Oberbeckmann S."/>
            <person name="Bunk B."/>
            <person name="Jeske O."/>
            <person name="Meyerdierks A."/>
            <person name="Storesund J.E."/>
            <person name="Kallscheuer N."/>
            <person name="Luecker S."/>
            <person name="Lage O.M."/>
            <person name="Pohl T."/>
            <person name="Merkel B.J."/>
            <person name="Hornburger P."/>
            <person name="Mueller R.-W."/>
            <person name="Bruemmer F."/>
            <person name="Labrenz M."/>
            <person name="Spormann A.M."/>
            <person name="Op den Camp H."/>
            <person name="Overmann J."/>
            <person name="Amann R."/>
            <person name="Jetten M.S.M."/>
            <person name="Mascher T."/>
            <person name="Medema M.H."/>
            <person name="Devos D.P."/>
            <person name="Kaster A.-K."/>
            <person name="Ovreas L."/>
            <person name="Rohde M."/>
            <person name="Galperin M.Y."/>
            <person name="Jogler C."/>
        </authorList>
    </citation>
    <scope>NUCLEOTIDE SEQUENCE [LARGE SCALE GENOMIC DNA]</scope>
    <source>
        <strain evidence="10 11">Pla133</strain>
    </source>
</reference>
<dbReference type="Proteomes" id="UP000316921">
    <property type="component" value="Chromosome"/>
</dbReference>
<evidence type="ECO:0000256" key="4">
    <source>
        <dbReference type="ARBA" id="ARBA00022840"/>
    </source>
</evidence>
<keyword evidence="4" id="KW-0067">ATP-binding</keyword>
<evidence type="ECO:0000259" key="9">
    <source>
        <dbReference type="PROSITE" id="PS51193"/>
    </source>
</evidence>
<dbReference type="SUPFAM" id="SSF52540">
    <property type="entry name" value="P-loop containing nucleoside triphosphate hydrolases"/>
    <property type="match status" value="1"/>
</dbReference>
<keyword evidence="2" id="KW-0547">Nucleotide-binding</keyword>
<dbReference type="InterPro" id="IPR045028">
    <property type="entry name" value="DinG/Rad3-like"/>
</dbReference>
<evidence type="ECO:0000256" key="6">
    <source>
        <dbReference type="ARBA" id="ARBA00044969"/>
    </source>
</evidence>
<keyword evidence="3" id="KW-0378">Hydrolase</keyword>
<organism evidence="10 11">
    <name type="scientific">Engelhardtia mirabilis</name>
    <dbReference type="NCBI Taxonomy" id="2528011"/>
    <lineage>
        <taxon>Bacteria</taxon>
        <taxon>Pseudomonadati</taxon>
        <taxon>Planctomycetota</taxon>
        <taxon>Planctomycetia</taxon>
        <taxon>Planctomycetia incertae sedis</taxon>
        <taxon>Engelhardtia</taxon>
    </lineage>
</organism>
<dbReference type="Pfam" id="PF13307">
    <property type="entry name" value="Helicase_C_2"/>
    <property type="match status" value="1"/>
</dbReference>
<feature type="region of interest" description="Disordered" evidence="8">
    <location>
        <begin position="1022"/>
        <end position="1151"/>
    </location>
</feature>
<dbReference type="GO" id="GO:0003676">
    <property type="term" value="F:nucleic acid binding"/>
    <property type="evidence" value="ECO:0007669"/>
    <property type="project" value="InterPro"/>
</dbReference>
<evidence type="ECO:0000313" key="11">
    <source>
        <dbReference type="Proteomes" id="UP000316921"/>
    </source>
</evidence>
<dbReference type="KEGG" id="pbap:Pla133_08230"/>
<dbReference type="PANTHER" id="PTHR11472">
    <property type="entry name" value="DNA REPAIR DEAD HELICASE RAD3/XP-D SUBFAMILY MEMBER"/>
    <property type="match status" value="1"/>
</dbReference>
<evidence type="ECO:0000256" key="7">
    <source>
        <dbReference type="ARBA" id="ARBA00048954"/>
    </source>
</evidence>
<comment type="cofactor">
    <cofactor evidence="1">
        <name>[4Fe-4S] cluster</name>
        <dbReference type="ChEBI" id="CHEBI:49883"/>
    </cofactor>
</comment>
<feature type="domain" description="Helicase ATP-binding" evidence="9">
    <location>
        <begin position="273"/>
        <end position="541"/>
    </location>
</feature>
<dbReference type="Gene3D" id="3.40.50.300">
    <property type="entry name" value="P-loop containing nucleotide triphosphate hydrolases"/>
    <property type="match status" value="2"/>
</dbReference>
<dbReference type="GO" id="GO:0043139">
    <property type="term" value="F:5'-3' DNA helicase activity"/>
    <property type="evidence" value="ECO:0007669"/>
    <property type="project" value="UniProtKB-EC"/>
</dbReference>
<dbReference type="InterPro" id="IPR006555">
    <property type="entry name" value="ATP-dep_Helicase_C"/>
</dbReference>
<evidence type="ECO:0000256" key="8">
    <source>
        <dbReference type="SAM" id="MobiDB-lite"/>
    </source>
</evidence>
<dbReference type="GO" id="GO:0016818">
    <property type="term" value="F:hydrolase activity, acting on acid anhydrides, in phosphorus-containing anhydrides"/>
    <property type="evidence" value="ECO:0007669"/>
    <property type="project" value="InterPro"/>
</dbReference>
<dbReference type="SMART" id="SM00491">
    <property type="entry name" value="HELICc2"/>
    <property type="match status" value="1"/>
</dbReference>
<comment type="catalytic activity">
    <reaction evidence="7">
        <text>ATP + H2O = ADP + phosphate + H(+)</text>
        <dbReference type="Rhea" id="RHEA:13065"/>
        <dbReference type="ChEBI" id="CHEBI:15377"/>
        <dbReference type="ChEBI" id="CHEBI:15378"/>
        <dbReference type="ChEBI" id="CHEBI:30616"/>
        <dbReference type="ChEBI" id="CHEBI:43474"/>
        <dbReference type="ChEBI" id="CHEBI:456216"/>
        <dbReference type="EC" id="5.6.2.3"/>
    </reaction>
</comment>
<evidence type="ECO:0000313" key="10">
    <source>
        <dbReference type="EMBL" id="QDU65757.1"/>
    </source>
</evidence>
<dbReference type="GO" id="GO:0006139">
    <property type="term" value="P:nucleobase-containing compound metabolic process"/>
    <property type="evidence" value="ECO:0007669"/>
    <property type="project" value="InterPro"/>
</dbReference>
<dbReference type="AlphaFoldDB" id="A0A518BFJ5"/>
<evidence type="ECO:0000256" key="5">
    <source>
        <dbReference type="ARBA" id="ARBA00038058"/>
    </source>
</evidence>
<dbReference type="InterPro" id="IPR011545">
    <property type="entry name" value="DEAD/DEAH_box_helicase_dom"/>
</dbReference>
<evidence type="ECO:0000256" key="3">
    <source>
        <dbReference type="ARBA" id="ARBA00022801"/>
    </source>
</evidence>
<feature type="region of interest" description="Disordered" evidence="8">
    <location>
        <begin position="216"/>
        <end position="247"/>
    </location>
</feature>
<evidence type="ECO:0000256" key="1">
    <source>
        <dbReference type="ARBA" id="ARBA00001966"/>
    </source>
</evidence>
<dbReference type="Pfam" id="PF00270">
    <property type="entry name" value="DEAD"/>
    <property type="match status" value="1"/>
</dbReference>
<accession>A0A518BFJ5</accession>
<sequence length="1151" mass="122992">MFLSLAVDGPAPGRDRLLSVRARLGAGADVRDRELAPDGTLTAPRRALEQLARERPQAVFVLPERELAAAWAAELGLAGERWFGLDELAAWIDPGGLGSDAEALAGAGRAGAGPAGAGPAGAVRLAELSPTELRLALAHVVGRTLALPEQAVGALARAWELAALALDGVEPAAASRLRAIAHLVDQPSAIGAPTSLDGRLRECGLRSAELEIAVGSAQLGHEHSTGEDPNGTWPRESLPPGGEGVRPLDEADRELLAQALARPEAIPDGAIPNSAVAAAGLVARPSQVEVLRAVANSLGSGELLLLHAPTGTGKTLAYLLPAMLFAVRNGIRVGIATYTRALQRQAFARDVPLALELLERAGIAERPRAGVLKGRQNYVCGRALALESPREGDEASLAVAYAQVLAFALGAGDGDLDRLPPIERTPFGGIDGVSEERARLVRAVRGRSGCCTRTADRSRCGAESARWRAERSHVVITNQAFALARREFFAHMVFDECEHLHDQAESAFSHVIALAELEYRLRELRGDPSKRGRRSRRRGPVDRLIKAAPAGSKAWELGQQIIDAQEAALSLLGGLEKAGQRFLDWRQAQLASRAERDAHSLLREYVEAAVDPALAALHARLVSSLSRVDACLAGVGETLDEVPGGGGRRLRGALERARIDLLELSTGVDAWLPTHDGEPAFRPETFYDLDPAARGGGLALVARVLLPNEYLGRVALPDLDSAVLLSATTWLGGGFDASKGYLGLDRAAEPAEGEEREPSEVRTFRAPEAFDYGRVLVAIPRDAPDYRAGKAAWLDFAARYVAHLAIRTGGRTLVLMTNASDALDLGGRLSVPLARRGIDVLVQGRRALSNEQLAARFRAGGRAVLIGLDTFWFGADFPGDVLEHVVIPKLPYGVPDRYHHAQCAVLGAGGQRKRIYMPRALGRFRQGFGRLMRRASDKGCVHLLDHRILEPRHRSFLRELPVDATGAEGAARLVRGDSDHCFTQVFEHVGLTADLRAAGLATPFAETRVDAFDDARSEVHEAGAAGLREPRPTDLEEAPDGTPSSYEPGPYEQGLFDAEPGDGGLGHGSSEHGAWWQSTSGHGDSTHRDSTHRDSTHRDSTHRSSDPSSSARHDASQGYERYEGHDGPGPDDSTYDQLGPDDLPAADETPF</sequence>
<dbReference type="PROSITE" id="PS51193">
    <property type="entry name" value="HELICASE_ATP_BIND_2"/>
    <property type="match status" value="1"/>
</dbReference>
<dbReference type="RefSeq" id="WP_419192103.1">
    <property type="nucleotide sequence ID" value="NZ_CP036287.1"/>
</dbReference>
<dbReference type="EMBL" id="CP036287">
    <property type="protein sequence ID" value="QDU65757.1"/>
    <property type="molecule type" value="Genomic_DNA"/>
</dbReference>
<protein>
    <recommendedName>
        <fullName evidence="6">DNA 5'-3' helicase</fullName>
        <ecNumber evidence="6">5.6.2.3</ecNumber>
    </recommendedName>
</protein>
<dbReference type="InterPro" id="IPR014013">
    <property type="entry name" value="Helic_SF1/SF2_ATP-bd_DinG/Rad3"/>
</dbReference>
<dbReference type="EC" id="5.6.2.3" evidence="6"/>
<name>A0A518BFJ5_9BACT</name>
<dbReference type="PANTHER" id="PTHR11472:SF34">
    <property type="entry name" value="REGULATOR OF TELOMERE ELONGATION HELICASE 1"/>
    <property type="match status" value="1"/>
</dbReference>
<dbReference type="InterPro" id="IPR027417">
    <property type="entry name" value="P-loop_NTPase"/>
</dbReference>
<feature type="compositionally biased region" description="Basic and acidic residues" evidence="8">
    <location>
        <begin position="1084"/>
        <end position="1128"/>
    </location>
</feature>
<dbReference type="GO" id="GO:0005524">
    <property type="term" value="F:ATP binding"/>
    <property type="evidence" value="ECO:0007669"/>
    <property type="project" value="UniProtKB-KW"/>
</dbReference>
<comment type="similarity">
    <text evidence="5">Belongs to the helicase family. DinG subfamily.</text>
</comment>
<proteinExistence type="inferred from homology"/>
<dbReference type="SMART" id="SM00487">
    <property type="entry name" value="DEXDc"/>
    <property type="match status" value="1"/>
</dbReference>